<reference evidence="1" key="1">
    <citation type="submission" date="2022-11" db="EMBL/GenBank/DDBJ databases">
        <authorList>
            <person name="Graham C."/>
            <person name="Newman J.D."/>
        </authorList>
    </citation>
    <scope>NUCLEOTIDE SEQUENCE</scope>
    <source>
        <strain evidence="1">DSM 19486</strain>
    </source>
</reference>
<keyword evidence="2" id="KW-1185">Reference proteome</keyword>
<organism evidence="1 2">
    <name type="scientific">Pedobacter agri</name>
    <dbReference type="NCBI Taxonomy" id="454586"/>
    <lineage>
        <taxon>Bacteria</taxon>
        <taxon>Pseudomonadati</taxon>
        <taxon>Bacteroidota</taxon>
        <taxon>Sphingobacteriia</taxon>
        <taxon>Sphingobacteriales</taxon>
        <taxon>Sphingobacteriaceae</taxon>
        <taxon>Pedobacter</taxon>
    </lineage>
</organism>
<dbReference type="RefSeq" id="WP_010601938.1">
    <property type="nucleotide sequence ID" value="NZ_JAPJUH010000005.1"/>
</dbReference>
<proteinExistence type="predicted"/>
<evidence type="ECO:0000313" key="2">
    <source>
        <dbReference type="Proteomes" id="UP001142592"/>
    </source>
</evidence>
<dbReference type="EMBL" id="JAPJUH010000005">
    <property type="protein sequence ID" value="MCX3266300.1"/>
    <property type="molecule type" value="Genomic_DNA"/>
</dbReference>
<sequence length="77" mass="8587">MEELINQLKSFLGNRVEAVRAKGPAELEIVIGEMEDVERLSSELKAHIVELVNENTLAKIDFVTAEGKEIDSFSLTQ</sequence>
<name>A0A9X3DFN5_9SPHI</name>
<protein>
    <submittedName>
        <fullName evidence="1">Uncharacterized protein</fullName>
    </submittedName>
</protein>
<dbReference type="AlphaFoldDB" id="A0A9X3DFN5"/>
<gene>
    <name evidence="1" type="ORF">OQZ29_16190</name>
</gene>
<dbReference type="Proteomes" id="UP001142592">
    <property type="component" value="Unassembled WGS sequence"/>
</dbReference>
<evidence type="ECO:0000313" key="1">
    <source>
        <dbReference type="EMBL" id="MCX3266300.1"/>
    </source>
</evidence>
<comment type="caution">
    <text evidence="1">The sequence shown here is derived from an EMBL/GenBank/DDBJ whole genome shotgun (WGS) entry which is preliminary data.</text>
</comment>
<accession>A0A9X3DFN5</accession>